<dbReference type="InterPro" id="IPR010093">
    <property type="entry name" value="SinI_DNA-bd"/>
</dbReference>
<organism evidence="2 3">
    <name type="scientific">Terrabacter tumescens</name>
    <dbReference type="NCBI Taxonomy" id="60443"/>
    <lineage>
        <taxon>Bacteria</taxon>
        <taxon>Bacillati</taxon>
        <taxon>Actinomycetota</taxon>
        <taxon>Actinomycetes</taxon>
        <taxon>Micrococcales</taxon>
        <taxon>Intrasporangiaceae</taxon>
        <taxon>Terrabacter</taxon>
    </lineage>
</organism>
<evidence type="ECO:0000259" key="1">
    <source>
        <dbReference type="Pfam" id="PF12728"/>
    </source>
</evidence>
<sequence length="59" mass="6762">MEKLLLSPEEAAEILGVTRSTIYDLMRMRILASIKIGRRRLVPVQACEEMVKRMVEESA</sequence>
<feature type="domain" description="Helix-turn-helix" evidence="1">
    <location>
        <begin position="5"/>
        <end position="49"/>
    </location>
</feature>
<dbReference type="Pfam" id="PF12728">
    <property type="entry name" value="HTH_17"/>
    <property type="match status" value="1"/>
</dbReference>
<dbReference type="InterPro" id="IPR041657">
    <property type="entry name" value="HTH_17"/>
</dbReference>
<reference evidence="3" key="1">
    <citation type="journal article" date="2019" name="Int. J. Syst. Evol. Microbiol.">
        <title>The Global Catalogue of Microorganisms (GCM) 10K type strain sequencing project: providing services to taxonomists for standard genome sequencing and annotation.</title>
        <authorList>
            <consortium name="The Broad Institute Genomics Platform"/>
            <consortium name="The Broad Institute Genome Sequencing Center for Infectious Disease"/>
            <person name="Wu L."/>
            <person name="Ma J."/>
        </authorList>
    </citation>
    <scope>NUCLEOTIDE SEQUENCE [LARGE SCALE GENOMIC DNA]</scope>
    <source>
        <strain evidence="3">JCM 1365</strain>
    </source>
</reference>
<dbReference type="SUPFAM" id="SSF46955">
    <property type="entry name" value="Putative DNA-binding domain"/>
    <property type="match status" value="1"/>
</dbReference>
<gene>
    <name evidence="2" type="ORF">GCM10009721_27940</name>
</gene>
<dbReference type="NCBIfam" id="TIGR01764">
    <property type="entry name" value="excise"/>
    <property type="match status" value="1"/>
</dbReference>
<proteinExistence type="predicted"/>
<keyword evidence="3" id="KW-1185">Reference proteome</keyword>
<evidence type="ECO:0000313" key="2">
    <source>
        <dbReference type="EMBL" id="GGM99309.1"/>
    </source>
</evidence>
<dbReference type="Proteomes" id="UP000623461">
    <property type="component" value="Unassembled WGS sequence"/>
</dbReference>
<dbReference type="InterPro" id="IPR009061">
    <property type="entry name" value="DNA-bd_dom_put_sf"/>
</dbReference>
<dbReference type="EMBL" id="BMNZ01000005">
    <property type="protein sequence ID" value="GGM99309.1"/>
    <property type="molecule type" value="Genomic_DNA"/>
</dbReference>
<name>A0ABQ2I4I4_9MICO</name>
<dbReference type="RefSeq" id="WP_030199459.1">
    <property type="nucleotide sequence ID" value="NZ_BMNZ01000005.1"/>
</dbReference>
<comment type="caution">
    <text evidence="2">The sequence shown here is derived from an EMBL/GenBank/DDBJ whole genome shotgun (WGS) entry which is preliminary data.</text>
</comment>
<evidence type="ECO:0000313" key="3">
    <source>
        <dbReference type="Proteomes" id="UP000623461"/>
    </source>
</evidence>
<accession>A0ABQ2I4I4</accession>
<protein>
    <recommendedName>
        <fullName evidence="1">Helix-turn-helix domain-containing protein</fullName>
    </recommendedName>
</protein>